<organism evidence="1">
    <name type="scientific">marine sediment metagenome</name>
    <dbReference type="NCBI Taxonomy" id="412755"/>
    <lineage>
        <taxon>unclassified sequences</taxon>
        <taxon>metagenomes</taxon>
        <taxon>ecological metagenomes</taxon>
    </lineage>
</organism>
<dbReference type="SUPFAM" id="SSF53448">
    <property type="entry name" value="Nucleotide-diphospho-sugar transferases"/>
    <property type="match status" value="1"/>
</dbReference>
<name>A0A0F9MK04_9ZZZZ</name>
<dbReference type="InterPro" id="IPR029044">
    <property type="entry name" value="Nucleotide-diphossugar_trans"/>
</dbReference>
<protein>
    <recommendedName>
        <fullName evidence="2">Glycosyltransferase</fullName>
    </recommendedName>
</protein>
<gene>
    <name evidence="1" type="ORF">LCGC14_1450210</name>
</gene>
<reference evidence="1" key="1">
    <citation type="journal article" date="2015" name="Nature">
        <title>Complex archaea that bridge the gap between prokaryotes and eukaryotes.</title>
        <authorList>
            <person name="Spang A."/>
            <person name="Saw J.H."/>
            <person name="Jorgensen S.L."/>
            <person name="Zaremba-Niedzwiedzka K."/>
            <person name="Martijn J."/>
            <person name="Lind A.E."/>
            <person name="van Eijk R."/>
            <person name="Schleper C."/>
            <person name="Guy L."/>
            <person name="Ettema T.J."/>
        </authorList>
    </citation>
    <scope>NUCLEOTIDE SEQUENCE</scope>
</reference>
<dbReference type="AlphaFoldDB" id="A0A0F9MK04"/>
<sequence>MLQVFIGYDPKEKEEWKTAAFSTMRKTNYPISIKAISLKDVIEQNLYWRKMTTLDGRLYDTISEAPCSTEFAIARFLTPHLAKSGWAIFMDSDTLIRDDLYNMLPDWTPKNHKAVYVVKHKHIVKENEKKKDNQLQLMYKRKNWSSVILFNCNHPANKRLTLEMINTVPGRELHAFCWLKDFEIGELDPEWNYLVGVNKPTLFPPSIIHFTLGTPLMKGYEEQEFCEDWRNETNIRKEWEQVYERI</sequence>
<proteinExistence type="predicted"/>
<evidence type="ECO:0008006" key="2">
    <source>
        <dbReference type="Google" id="ProtNLM"/>
    </source>
</evidence>
<dbReference type="PANTHER" id="PTHR35105:SF2">
    <property type="entry name" value="PROTEIN CDI"/>
    <property type="match status" value="1"/>
</dbReference>
<dbReference type="Gene3D" id="3.90.550.10">
    <property type="entry name" value="Spore Coat Polysaccharide Biosynthesis Protein SpsA, Chain A"/>
    <property type="match status" value="1"/>
</dbReference>
<dbReference type="PANTHER" id="PTHR35105">
    <property type="entry name" value="EXPRESSED PROTEIN"/>
    <property type="match status" value="1"/>
</dbReference>
<evidence type="ECO:0000313" key="1">
    <source>
        <dbReference type="EMBL" id="KKM69502.1"/>
    </source>
</evidence>
<comment type="caution">
    <text evidence="1">The sequence shown here is derived from an EMBL/GenBank/DDBJ whole genome shotgun (WGS) entry which is preliminary data.</text>
</comment>
<dbReference type="EMBL" id="LAZR01009978">
    <property type="protein sequence ID" value="KKM69502.1"/>
    <property type="molecule type" value="Genomic_DNA"/>
</dbReference>
<accession>A0A0F9MK04</accession>